<feature type="domain" description="YDG" evidence="13">
    <location>
        <begin position="394"/>
        <end position="545"/>
    </location>
</feature>
<dbReference type="InterPro" id="IPR046341">
    <property type="entry name" value="SET_dom_sf"/>
</dbReference>
<dbReference type="SMART" id="SM00468">
    <property type="entry name" value="PreSET"/>
    <property type="match status" value="1"/>
</dbReference>
<dbReference type="Pfam" id="PF02182">
    <property type="entry name" value="SAD_SRA"/>
    <property type="match status" value="1"/>
</dbReference>
<evidence type="ECO:0000256" key="8">
    <source>
        <dbReference type="PROSITE-ProRule" id="PRU00358"/>
    </source>
</evidence>
<evidence type="ECO:0000313" key="15">
    <source>
        <dbReference type="Proteomes" id="UP001202328"/>
    </source>
</evidence>
<evidence type="ECO:0000313" key="14">
    <source>
        <dbReference type="EMBL" id="KAI3944727.1"/>
    </source>
</evidence>
<dbReference type="SUPFAM" id="SSF82199">
    <property type="entry name" value="SET domain"/>
    <property type="match status" value="1"/>
</dbReference>
<feature type="domain" description="SET" evidence="10">
    <location>
        <begin position="680"/>
        <end position="820"/>
    </location>
</feature>
<proteinExistence type="predicted"/>
<dbReference type="InterPro" id="IPR015947">
    <property type="entry name" value="PUA-like_sf"/>
</dbReference>
<evidence type="ECO:0000259" key="12">
    <source>
        <dbReference type="PROSITE" id="PS50868"/>
    </source>
</evidence>
<dbReference type="EMBL" id="JAJJMB010004025">
    <property type="protein sequence ID" value="KAI3944727.1"/>
    <property type="molecule type" value="Genomic_DNA"/>
</dbReference>
<dbReference type="InterPro" id="IPR025794">
    <property type="entry name" value="H3-K9-MeTrfase_plant"/>
</dbReference>
<dbReference type="InterPro" id="IPR003105">
    <property type="entry name" value="SRA_YDG"/>
</dbReference>
<dbReference type="InterPro" id="IPR003616">
    <property type="entry name" value="Post-SET_dom"/>
</dbReference>
<evidence type="ECO:0000259" key="10">
    <source>
        <dbReference type="PROSITE" id="PS50280"/>
    </source>
</evidence>
<dbReference type="SMART" id="SM00317">
    <property type="entry name" value="SET"/>
    <property type="match status" value="1"/>
</dbReference>
<feature type="region of interest" description="Disordered" evidence="9">
    <location>
        <begin position="214"/>
        <end position="239"/>
    </location>
</feature>
<dbReference type="PROSITE" id="PS51015">
    <property type="entry name" value="YDG"/>
    <property type="match status" value="1"/>
</dbReference>
<evidence type="ECO:0000256" key="9">
    <source>
        <dbReference type="SAM" id="MobiDB-lite"/>
    </source>
</evidence>
<feature type="domain" description="Pre-SET" evidence="11">
    <location>
        <begin position="616"/>
        <end position="677"/>
    </location>
</feature>
<keyword evidence="3" id="KW-0489">Methyltransferase</keyword>
<keyword evidence="7 8" id="KW-0539">Nucleus</keyword>
<dbReference type="PROSITE" id="PS50868">
    <property type="entry name" value="POST_SET"/>
    <property type="match status" value="1"/>
</dbReference>
<evidence type="ECO:0000256" key="7">
    <source>
        <dbReference type="ARBA" id="ARBA00023242"/>
    </source>
</evidence>
<dbReference type="GO" id="GO:0005694">
    <property type="term" value="C:chromosome"/>
    <property type="evidence" value="ECO:0007669"/>
    <property type="project" value="UniProtKB-SubCell"/>
</dbReference>
<feature type="compositionally biased region" description="Basic and acidic residues" evidence="9">
    <location>
        <begin position="221"/>
        <end position="239"/>
    </location>
</feature>
<dbReference type="Proteomes" id="UP001202328">
    <property type="component" value="Unassembled WGS sequence"/>
</dbReference>
<sequence length="850" mass="94310">MLHVGALVSYMSSPLLMLNVGGLNYPFSFSFYRISCSSNFPATLLHQATAQMVESTNRPSSRMGVTVDGVASFHDKYKRRKVSATRDFPKDCGRCAARLSATKVEEPPVSEHSKSLDQMDLVGALKGGETKDIELSKSLNQMESEEPQPSMDVVTKDASVPSKVADGAETSSLNLGRISRKFPPRRTLSAVREYPIGWSNVPRIRNESLSLKDISADDDNSSSREDKQPKQIVEADSRLTGENVQDDLRSTLKRSVMKNFVENIKIASDRDVMTTKAEHFEVGPTAEENDFKSPVTSNIDGSNTNPLSSVPRPSHSTLTVIPFGRPASNNDNVVTRSKVRETLRLFQATFRKALQEEESKVKVPGTLSKRIDLLTVNEMKKKEKWVNTGGKIVGHVPGVEVGDEFQFRVELSIIGLHGPFQAGIDFVKKDGKFLATSVVSSGGYDDIDNFDVLVYSGHGGNPAGGNKKAEDQKLERGNLALKNSIDERSPVRVIRGFKEMKGPDSLDTRGKMVTTYTYDGLYFVERYWQEKGRHGNNVYMFELRRIPGQPELALREVQKSKNSKVREGLCVDDISQGQEKMRICAVNTIDSEKPPQFTYITKMKYPSSHNLIPLKGGCGCTNRCSDSEKCLCAVKNGGEIPFNRNGAIVEAKDHAIYECGPLCKCPPSCHNRVSQHGIKYQLEIFKTKSRGWGVRSLNSIPSGSFICEYTGEVLSEKEADQRTGNDEYLFDLGRSKSSNQTMGADLQSTSISGENVEDEEGFTIDALEYGSVSRFINHSCSPNLVAQNVLYDHDDKRMPHIMLFACENIPPLQELTYDYNYVLGTVQDSAGNIKIKECYCGSIECTGRMY</sequence>
<dbReference type="Gene3D" id="2.30.280.10">
    <property type="entry name" value="SRA-YDG"/>
    <property type="match status" value="1"/>
</dbReference>
<dbReference type="PANTHER" id="PTHR45660:SF46">
    <property type="entry name" value="HISTONE-LYSINE N-METHYLTRANSFERASE, H3 LYSINE-9 SPECIFIC SUVH6"/>
    <property type="match status" value="1"/>
</dbReference>
<evidence type="ECO:0000256" key="1">
    <source>
        <dbReference type="ARBA" id="ARBA00004286"/>
    </source>
</evidence>
<organism evidence="14 15">
    <name type="scientific">Papaver atlanticum</name>
    <dbReference type="NCBI Taxonomy" id="357466"/>
    <lineage>
        <taxon>Eukaryota</taxon>
        <taxon>Viridiplantae</taxon>
        <taxon>Streptophyta</taxon>
        <taxon>Embryophyta</taxon>
        <taxon>Tracheophyta</taxon>
        <taxon>Spermatophyta</taxon>
        <taxon>Magnoliopsida</taxon>
        <taxon>Ranunculales</taxon>
        <taxon>Papaveraceae</taxon>
        <taxon>Papaveroideae</taxon>
        <taxon>Papaver</taxon>
    </lineage>
</organism>
<evidence type="ECO:0000256" key="4">
    <source>
        <dbReference type="ARBA" id="ARBA00022679"/>
    </source>
</evidence>
<keyword evidence="4" id="KW-0808">Transferase</keyword>
<dbReference type="InterPro" id="IPR036987">
    <property type="entry name" value="SRA-YDG_sf"/>
</dbReference>
<keyword evidence="15" id="KW-1185">Reference proteome</keyword>
<accession>A0AAD4XSW0</accession>
<evidence type="ECO:0000256" key="5">
    <source>
        <dbReference type="ARBA" id="ARBA00022691"/>
    </source>
</evidence>
<dbReference type="GO" id="GO:0032259">
    <property type="term" value="P:methylation"/>
    <property type="evidence" value="ECO:0007669"/>
    <property type="project" value="UniProtKB-KW"/>
</dbReference>
<dbReference type="GO" id="GO:0005634">
    <property type="term" value="C:nucleus"/>
    <property type="evidence" value="ECO:0007669"/>
    <property type="project" value="UniProtKB-SubCell"/>
</dbReference>
<dbReference type="SMART" id="SM00466">
    <property type="entry name" value="SRA"/>
    <property type="match status" value="1"/>
</dbReference>
<dbReference type="PROSITE" id="PS51575">
    <property type="entry name" value="SAM_MT43_SUVAR39_2"/>
    <property type="match status" value="1"/>
</dbReference>
<dbReference type="InterPro" id="IPR051357">
    <property type="entry name" value="H3K9_HMTase_SUVAR3-9"/>
</dbReference>
<keyword evidence="2" id="KW-0158">Chromosome</keyword>
<dbReference type="GO" id="GO:0042054">
    <property type="term" value="F:histone methyltransferase activity"/>
    <property type="evidence" value="ECO:0007669"/>
    <property type="project" value="InterPro"/>
</dbReference>
<evidence type="ECO:0000259" key="13">
    <source>
        <dbReference type="PROSITE" id="PS51015"/>
    </source>
</evidence>
<name>A0AAD4XSW0_9MAGN</name>
<gene>
    <name evidence="14" type="ORF">MKW98_021185</name>
</gene>
<evidence type="ECO:0000256" key="6">
    <source>
        <dbReference type="ARBA" id="ARBA00022853"/>
    </source>
</evidence>
<dbReference type="Gene3D" id="2.170.270.10">
    <property type="entry name" value="SET domain"/>
    <property type="match status" value="1"/>
</dbReference>
<dbReference type="SUPFAM" id="SSF88697">
    <property type="entry name" value="PUA domain-like"/>
    <property type="match status" value="1"/>
</dbReference>
<dbReference type="PROSITE" id="PS50280">
    <property type="entry name" value="SET"/>
    <property type="match status" value="1"/>
</dbReference>
<keyword evidence="6" id="KW-0156">Chromatin regulator</keyword>
<dbReference type="InterPro" id="IPR007728">
    <property type="entry name" value="Pre-SET_dom"/>
</dbReference>
<dbReference type="GO" id="GO:0003690">
    <property type="term" value="F:double-stranded DNA binding"/>
    <property type="evidence" value="ECO:0007669"/>
    <property type="project" value="TreeGrafter"/>
</dbReference>
<reference evidence="14" key="1">
    <citation type="submission" date="2022-04" db="EMBL/GenBank/DDBJ databases">
        <title>A functionally conserved STORR gene fusion in Papaver species that diverged 16.8 million years ago.</title>
        <authorList>
            <person name="Catania T."/>
        </authorList>
    </citation>
    <scope>NUCLEOTIDE SEQUENCE</scope>
    <source>
        <strain evidence="14">S-188037</strain>
    </source>
</reference>
<dbReference type="AlphaFoldDB" id="A0AAD4XSW0"/>
<dbReference type="Pfam" id="PF05033">
    <property type="entry name" value="Pre-SET"/>
    <property type="match status" value="1"/>
</dbReference>
<comment type="subcellular location">
    <subcellularLocation>
        <location evidence="1">Chromosome</location>
    </subcellularLocation>
    <subcellularLocation>
        <location evidence="8">Nucleus</location>
    </subcellularLocation>
</comment>
<dbReference type="GO" id="GO:0008270">
    <property type="term" value="F:zinc ion binding"/>
    <property type="evidence" value="ECO:0007669"/>
    <property type="project" value="InterPro"/>
</dbReference>
<dbReference type="Pfam" id="PF00856">
    <property type="entry name" value="SET"/>
    <property type="match status" value="1"/>
</dbReference>
<dbReference type="InterPro" id="IPR001214">
    <property type="entry name" value="SET_dom"/>
</dbReference>
<dbReference type="PROSITE" id="PS50867">
    <property type="entry name" value="PRE_SET"/>
    <property type="match status" value="1"/>
</dbReference>
<evidence type="ECO:0000256" key="2">
    <source>
        <dbReference type="ARBA" id="ARBA00022454"/>
    </source>
</evidence>
<protein>
    <submittedName>
        <fullName evidence="14">Uncharacterized protein</fullName>
    </submittedName>
</protein>
<feature type="domain" description="Post-SET" evidence="12">
    <location>
        <begin position="834"/>
        <end position="850"/>
    </location>
</feature>
<keyword evidence="5" id="KW-0949">S-adenosyl-L-methionine</keyword>
<evidence type="ECO:0000259" key="11">
    <source>
        <dbReference type="PROSITE" id="PS50867"/>
    </source>
</evidence>
<evidence type="ECO:0000256" key="3">
    <source>
        <dbReference type="ARBA" id="ARBA00022603"/>
    </source>
</evidence>
<comment type="caution">
    <text evidence="14">The sequence shown here is derived from an EMBL/GenBank/DDBJ whole genome shotgun (WGS) entry which is preliminary data.</text>
</comment>
<dbReference type="PANTHER" id="PTHR45660">
    <property type="entry name" value="HISTONE-LYSINE N-METHYLTRANSFERASE SETMAR"/>
    <property type="match status" value="1"/>
</dbReference>